<evidence type="ECO:0000256" key="8">
    <source>
        <dbReference type="ARBA" id="ARBA00023136"/>
    </source>
</evidence>
<feature type="transmembrane region" description="Helical" evidence="12">
    <location>
        <begin position="132"/>
        <end position="156"/>
    </location>
</feature>
<dbReference type="SUPFAM" id="SSF81321">
    <property type="entry name" value="Family A G protein-coupled receptor-like"/>
    <property type="match status" value="1"/>
</dbReference>
<evidence type="ECO:0000256" key="7">
    <source>
        <dbReference type="ARBA" id="ARBA00023040"/>
    </source>
</evidence>
<dbReference type="EMBL" id="WNTK01003608">
    <property type="protein sequence ID" value="KAG9465017.1"/>
    <property type="molecule type" value="Genomic_DNA"/>
</dbReference>
<evidence type="ECO:0000256" key="9">
    <source>
        <dbReference type="ARBA" id="ARBA00023170"/>
    </source>
</evidence>
<proteinExistence type="inferred from homology"/>
<reference evidence="13" key="1">
    <citation type="thesis" date="2020" institute="ProQuest LLC" country="789 East Eisenhower Parkway, Ann Arbor, MI, USA">
        <title>Comparative Genomics and Chromosome Evolution.</title>
        <authorList>
            <person name="Mudd A.B."/>
        </authorList>
    </citation>
    <scope>NUCLEOTIDE SEQUENCE</scope>
    <source>
        <strain evidence="13">HN-11 Male</strain>
        <tissue evidence="13">Kidney and liver</tissue>
    </source>
</reference>
<evidence type="ECO:0008006" key="15">
    <source>
        <dbReference type="Google" id="ProtNLM"/>
    </source>
</evidence>
<name>A0A8J6B6J4_ELECQ</name>
<keyword evidence="3" id="KW-0919">Taste</keyword>
<feature type="transmembrane region" description="Helical" evidence="12">
    <location>
        <begin position="57"/>
        <end position="77"/>
    </location>
</feature>
<keyword evidence="9" id="KW-0675">Receptor</keyword>
<evidence type="ECO:0000313" key="14">
    <source>
        <dbReference type="Proteomes" id="UP000770717"/>
    </source>
</evidence>
<evidence type="ECO:0000256" key="12">
    <source>
        <dbReference type="SAM" id="Phobius"/>
    </source>
</evidence>
<feature type="transmembrane region" description="Helical" evidence="12">
    <location>
        <begin position="83"/>
        <end position="111"/>
    </location>
</feature>
<keyword evidence="10" id="KW-0807">Transducer</keyword>
<comment type="subcellular location">
    <subcellularLocation>
        <location evidence="1">Membrane</location>
        <topology evidence="1">Multi-pass membrane protein</topology>
    </subcellularLocation>
</comment>
<comment type="similarity">
    <text evidence="2 11">Belongs to the G-protein coupled receptor T2R family.</text>
</comment>
<dbReference type="Pfam" id="PF05296">
    <property type="entry name" value="TAS2R"/>
    <property type="match status" value="1"/>
</dbReference>
<keyword evidence="6 12" id="KW-1133">Transmembrane helix</keyword>
<gene>
    <name evidence="13" type="ORF">GDO78_019058</name>
</gene>
<feature type="transmembrane region" description="Helical" evidence="12">
    <location>
        <begin position="12"/>
        <end position="36"/>
    </location>
</feature>
<comment type="caution">
    <text evidence="13">The sequence shown here is derived from an EMBL/GenBank/DDBJ whole genome shotgun (WGS) entry which is preliminary data.</text>
</comment>
<evidence type="ECO:0000256" key="5">
    <source>
        <dbReference type="ARBA" id="ARBA00022692"/>
    </source>
</evidence>
<dbReference type="Gene3D" id="1.20.1070.10">
    <property type="entry name" value="Rhodopsin 7-helix transmembrane proteins"/>
    <property type="match status" value="1"/>
</dbReference>
<sequence length="242" mass="27430">MAGSSVTVGYHILVWAVGVSFLAGFLINAFIVVVNISEWKKGRPMSATDKVITSLGVSRMVFQVSCLLKVIWGIYLYRLRSLFFISVVFLELTSVCSSIFLSTLLSIVFCLKISTLHNAFLLRLKILVLNRVSQLIVVFVMMSFSHCLIFSLAANVEILKNSTLEIHFNVLMDFDISALIFQITGPFLINFISSVLLIIYLYHHVSRMRSKRNTTSDMDPYYKTIKFTGFSLFCSTVYIIIQ</sequence>
<dbReference type="OrthoDB" id="8876749at2759"/>
<keyword evidence="5 12" id="KW-0812">Transmembrane</keyword>
<dbReference type="Proteomes" id="UP000770717">
    <property type="component" value="Unassembled WGS sequence"/>
</dbReference>
<organism evidence="13 14">
    <name type="scientific">Eleutherodactylus coqui</name>
    <name type="common">Puerto Rican coqui</name>
    <dbReference type="NCBI Taxonomy" id="57060"/>
    <lineage>
        <taxon>Eukaryota</taxon>
        <taxon>Metazoa</taxon>
        <taxon>Chordata</taxon>
        <taxon>Craniata</taxon>
        <taxon>Vertebrata</taxon>
        <taxon>Euteleostomi</taxon>
        <taxon>Amphibia</taxon>
        <taxon>Batrachia</taxon>
        <taxon>Anura</taxon>
        <taxon>Neobatrachia</taxon>
        <taxon>Hyloidea</taxon>
        <taxon>Eleutherodactylidae</taxon>
        <taxon>Eleutherodactylinae</taxon>
        <taxon>Eleutherodactylus</taxon>
        <taxon>Eleutherodactylus</taxon>
    </lineage>
</organism>
<dbReference type="AlphaFoldDB" id="A0A8J6B6J4"/>
<dbReference type="InterPro" id="IPR007960">
    <property type="entry name" value="TAS2R"/>
</dbReference>
<keyword evidence="7" id="KW-0297">G-protein coupled receptor</keyword>
<dbReference type="PANTHER" id="PTHR11394:SF160">
    <property type="entry name" value="TASTE RECEPTOR TYPE 2"/>
    <property type="match status" value="1"/>
</dbReference>
<dbReference type="GO" id="GO:0033038">
    <property type="term" value="F:bitter taste receptor activity"/>
    <property type="evidence" value="ECO:0007669"/>
    <property type="project" value="InterPro"/>
</dbReference>
<evidence type="ECO:0000256" key="4">
    <source>
        <dbReference type="ARBA" id="ARBA00022606"/>
    </source>
</evidence>
<evidence type="ECO:0000256" key="2">
    <source>
        <dbReference type="ARBA" id="ARBA00007376"/>
    </source>
</evidence>
<keyword evidence="4" id="KW-0716">Sensory transduction</keyword>
<feature type="transmembrane region" description="Helical" evidence="12">
    <location>
        <begin position="176"/>
        <end position="203"/>
    </location>
</feature>
<dbReference type="PANTHER" id="PTHR11394">
    <property type="entry name" value="TASTE RECEPTOR TYPE 2"/>
    <property type="match status" value="1"/>
</dbReference>
<feature type="transmembrane region" description="Helical" evidence="12">
    <location>
        <begin position="224"/>
        <end position="241"/>
    </location>
</feature>
<evidence type="ECO:0000256" key="3">
    <source>
        <dbReference type="ARBA" id="ARBA00022480"/>
    </source>
</evidence>
<evidence type="ECO:0000256" key="1">
    <source>
        <dbReference type="ARBA" id="ARBA00004141"/>
    </source>
</evidence>
<keyword evidence="14" id="KW-1185">Reference proteome</keyword>
<dbReference type="GO" id="GO:0004930">
    <property type="term" value="F:G protein-coupled receptor activity"/>
    <property type="evidence" value="ECO:0007669"/>
    <property type="project" value="UniProtKB-KW"/>
</dbReference>
<evidence type="ECO:0000256" key="11">
    <source>
        <dbReference type="RuleBase" id="RU004423"/>
    </source>
</evidence>
<keyword evidence="8 12" id="KW-0472">Membrane</keyword>
<accession>A0A8J6B6J4</accession>
<evidence type="ECO:0000256" key="6">
    <source>
        <dbReference type="ARBA" id="ARBA00022989"/>
    </source>
</evidence>
<protein>
    <recommendedName>
        <fullName evidence="15">Taste receptor type 2</fullName>
    </recommendedName>
</protein>
<dbReference type="GO" id="GO:0016020">
    <property type="term" value="C:membrane"/>
    <property type="evidence" value="ECO:0007669"/>
    <property type="project" value="UniProtKB-SubCell"/>
</dbReference>
<evidence type="ECO:0000256" key="10">
    <source>
        <dbReference type="ARBA" id="ARBA00023224"/>
    </source>
</evidence>
<evidence type="ECO:0000313" key="13">
    <source>
        <dbReference type="EMBL" id="KAG9465017.1"/>
    </source>
</evidence>